<sequence length="619" mass="70111">MKFYFNTPDQINGDLAFNAGNYEEALAYYLNALETLNRHAASQSKQLHTDFYDAFVHVLADILATKAELIINKEDFANIEEEWQPIPGMLQEMEIVYHGQLSSKTNIVVNEETLKTAYSALAEACEIISDEIIDIIDNDENGSVQNLPSSLTLSKAIMWMQSSLMYCKKASKEISLACHLGYLNLLERQYKSDSNGAIVEQMARYIEDEHLFQKTITEPLEKLELLSYALLITVTRKQDSASLIKTCEEILDTITIEDEENQIVTDLLELIKLERKNSTIPEFPMEARDDMVECIYPEEDVFPTAKKDCKFQTTLDELTSSDEAMDLSSNVPPAVLMVGPPIDISSLTPVPMSCPTPEQRQVMSPLQEMSLFSQDSRLPTFSTMMLNPLGESNIPSFHIEEKKRQQVGLPSQEGLFARSLFPTPSLQSSSYYKAFIAGFEKIISNNNTADPKYVANLLSLIADFFREYRATGIPKRDAILIAFDLYQHVLKIYSGHTIATEYSCYLLRKHKKILRPYEHFGSHVRPEVNSSRDPRLPFVSKTFFKTAVEEVFDQMDTLLATSTEHIITNIKGLLSYVGDKLAEGAITKTPRPEIREKLFTAYKAQLNDELKLTPTSTYS</sequence>
<dbReference type="PATRIC" id="fig|29422.6.peg.322"/>
<comment type="caution">
    <text evidence="1">The sequence shown here is derived from an EMBL/GenBank/DDBJ whole genome shotgun (WGS) entry which is preliminary data.</text>
</comment>
<dbReference type="RefSeq" id="WP_058440413.1">
    <property type="nucleotide sequence ID" value="NZ_CAAAHU010000001.1"/>
</dbReference>
<dbReference type="OrthoDB" id="5632254at2"/>
<evidence type="ECO:0000313" key="2">
    <source>
        <dbReference type="Proteomes" id="UP000054742"/>
    </source>
</evidence>
<accession>A0A0W0SUL1</accession>
<protein>
    <submittedName>
        <fullName evidence="1">Uncharacterized protein</fullName>
    </submittedName>
</protein>
<gene>
    <name evidence="1" type="ORF">Lbru_0308</name>
</gene>
<name>A0A0W0SUL1_9GAMM</name>
<dbReference type="Proteomes" id="UP000054742">
    <property type="component" value="Unassembled WGS sequence"/>
</dbReference>
<keyword evidence="2" id="KW-1185">Reference proteome</keyword>
<dbReference type="AlphaFoldDB" id="A0A0W0SUL1"/>
<organism evidence="1 2">
    <name type="scientific">Legionella brunensis</name>
    <dbReference type="NCBI Taxonomy" id="29422"/>
    <lineage>
        <taxon>Bacteria</taxon>
        <taxon>Pseudomonadati</taxon>
        <taxon>Pseudomonadota</taxon>
        <taxon>Gammaproteobacteria</taxon>
        <taxon>Legionellales</taxon>
        <taxon>Legionellaceae</taxon>
        <taxon>Legionella</taxon>
    </lineage>
</organism>
<dbReference type="EMBL" id="LNXV01000003">
    <property type="protein sequence ID" value="KTC87079.1"/>
    <property type="molecule type" value="Genomic_DNA"/>
</dbReference>
<proteinExistence type="predicted"/>
<evidence type="ECO:0000313" key="1">
    <source>
        <dbReference type="EMBL" id="KTC87079.1"/>
    </source>
</evidence>
<reference evidence="1 2" key="1">
    <citation type="submission" date="2015-11" db="EMBL/GenBank/DDBJ databases">
        <title>Genomic analysis of 38 Legionella species identifies large and diverse effector repertoires.</title>
        <authorList>
            <person name="Burstein D."/>
            <person name="Amaro F."/>
            <person name="Zusman T."/>
            <person name="Lifshitz Z."/>
            <person name="Cohen O."/>
            <person name="Gilbert J.A."/>
            <person name="Pupko T."/>
            <person name="Shuman H.A."/>
            <person name="Segal G."/>
        </authorList>
    </citation>
    <scope>NUCLEOTIDE SEQUENCE [LARGE SCALE GENOMIC DNA]</scope>
    <source>
        <strain evidence="1 2">ATCC 43878</strain>
    </source>
</reference>